<feature type="compositionally biased region" description="Basic and acidic residues" evidence="1">
    <location>
        <begin position="60"/>
        <end position="71"/>
    </location>
</feature>
<feature type="region of interest" description="Disordered" evidence="1">
    <location>
        <begin position="1"/>
        <end position="36"/>
    </location>
</feature>
<dbReference type="Proteomes" id="UP000602004">
    <property type="component" value="Unassembled WGS sequence"/>
</dbReference>
<feature type="compositionally biased region" description="Low complexity" evidence="1">
    <location>
        <begin position="228"/>
        <end position="246"/>
    </location>
</feature>
<evidence type="ECO:0000259" key="2">
    <source>
        <dbReference type="Pfam" id="PF18821"/>
    </source>
</evidence>
<evidence type="ECO:0000313" key="3">
    <source>
        <dbReference type="EMBL" id="GGC24180.1"/>
    </source>
</evidence>
<accession>A0ABQ1LJ84</accession>
<dbReference type="InterPro" id="IPR040677">
    <property type="entry name" value="LPD7"/>
</dbReference>
<gene>
    <name evidence="3" type="ORF">GCM10011400_08160</name>
</gene>
<comment type="caution">
    <text evidence="3">The sequence shown here is derived from an EMBL/GenBank/DDBJ whole genome shotgun (WGS) entry which is preliminary data.</text>
</comment>
<feature type="region of interest" description="Disordered" evidence="1">
    <location>
        <begin position="377"/>
        <end position="417"/>
    </location>
</feature>
<evidence type="ECO:0000313" key="4">
    <source>
        <dbReference type="Proteomes" id="UP000602004"/>
    </source>
</evidence>
<feature type="compositionally biased region" description="Basic and acidic residues" evidence="1">
    <location>
        <begin position="466"/>
        <end position="480"/>
    </location>
</feature>
<organism evidence="3 4">
    <name type="scientific">Paraburkholderia caffeinilytica</name>
    <dbReference type="NCBI Taxonomy" id="1761016"/>
    <lineage>
        <taxon>Bacteria</taxon>
        <taxon>Pseudomonadati</taxon>
        <taxon>Pseudomonadota</taxon>
        <taxon>Betaproteobacteria</taxon>
        <taxon>Burkholderiales</taxon>
        <taxon>Burkholderiaceae</taxon>
        <taxon>Paraburkholderia</taxon>
    </lineage>
</organism>
<feature type="domain" description="Large polyvalent protein-associated" evidence="2">
    <location>
        <begin position="104"/>
        <end position="197"/>
    </location>
</feature>
<dbReference type="RefSeq" id="WP_115780170.1">
    <property type="nucleotide sequence ID" value="NZ_BMHL01000001.1"/>
</dbReference>
<reference evidence="4" key="1">
    <citation type="journal article" date="2019" name="Int. J. Syst. Evol. Microbiol.">
        <title>The Global Catalogue of Microorganisms (GCM) 10K type strain sequencing project: providing services to taxonomists for standard genome sequencing and annotation.</title>
        <authorList>
            <consortium name="The Broad Institute Genomics Platform"/>
            <consortium name="The Broad Institute Genome Sequencing Center for Infectious Disease"/>
            <person name="Wu L."/>
            <person name="Ma J."/>
        </authorList>
    </citation>
    <scope>NUCLEOTIDE SEQUENCE [LARGE SCALE GENOMIC DNA]</scope>
    <source>
        <strain evidence="4">CGMCC 1.15103</strain>
    </source>
</reference>
<feature type="compositionally biased region" description="Basic and acidic residues" evidence="1">
    <location>
        <begin position="406"/>
        <end position="417"/>
    </location>
</feature>
<keyword evidence="4" id="KW-1185">Reference proteome</keyword>
<sequence>MSETPSPAEPVINLIEQDIPGRPPSIKPPKIDGDTSRLDEAALDAVSARRRSEFDAARARLRDQATRDDAGAVRQSVSRPVGDASTEREGADAVRVPLDQVPERVRKRYLRAGNQYFLKDAPYQLAFEDIGPYLVTEHNRPDVVESMVDMVAAKSWRRIRVSGHEAFRGEVWLQGSLLGIEVSGYEPKAADLARLANARQGRLNNRIEADASLHAAGPPIDVAERSRATSAPAPAAGPPNLADGAASAALRRDAQRGGPLDAKRQPAAGDEPDTQRRYTGELREHGGAPYQNNPARSESYYVVFRDATGADQVVWGVDLERAVRESGAQPGQQVALENLGRRLVTVKIPVLDEHGVVIGEDERDVHRNTWQVDVTRRERTATQSVSEPKRVAGANATPAGTNARESGQESRRPGVSDEDKVLHLAVLVGAMREQGFSARSIERVQRRAEALLDAFSREGIPVPRPKVFDPKAPSERDRRTRTAVGHTPARDIELELVHTPVEPSPAR</sequence>
<proteinExistence type="predicted"/>
<feature type="region of interest" description="Disordered" evidence="1">
    <location>
        <begin position="224"/>
        <end position="277"/>
    </location>
</feature>
<dbReference type="Pfam" id="PF18821">
    <property type="entry name" value="LPD7"/>
    <property type="match status" value="1"/>
</dbReference>
<feature type="region of interest" description="Disordered" evidence="1">
    <location>
        <begin position="463"/>
        <end position="492"/>
    </location>
</feature>
<evidence type="ECO:0000256" key="1">
    <source>
        <dbReference type="SAM" id="MobiDB-lite"/>
    </source>
</evidence>
<feature type="region of interest" description="Disordered" evidence="1">
    <location>
        <begin position="60"/>
        <end position="91"/>
    </location>
</feature>
<protein>
    <recommendedName>
        <fullName evidence="2">Large polyvalent protein-associated domain-containing protein</fullName>
    </recommendedName>
</protein>
<name>A0ABQ1LJ84_9BURK</name>
<feature type="compositionally biased region" description="Low complexity" evidence="1">
    <location>
        <begin position="392"/>
        <end position="403"/>
    </location>
</feature>
<dbReference type="EMBL" id="BMHL01000001">
    <property type="protein sequence ID" value="GGC24180.1"/>
    <property type="molecule type" value="Genomic_DNA"/>
</dbReference>